<name>K5V734_PHACS</name>
<gene>
    <name evidence="1" type="ORF">PHACADRAFT_253004</name>
</gene>
<dbReference type="EMBL" id="JH930470">
    <property type="protein sequence ID" value="EKM58561.1"/>
    <property type="molecule type" value="Genomic_DNA"/>
</dbReference>
<dbReference type="KEGG" id="pco:PHACADRAFT_253004"/>
<sequence>MVHKCFPLVAAVTLQLCKREWCENLRQCIRKQGEAGTAKVRTSHWSVMLEKSS</sequence>
<dbReference type="InParanoid" id="K5V734"/>
<accession>K5V734</accession>
<keyword evidence="2" id="KW-1185">Reference proteome</keyword>
<organism evidence="1 2">
    <name type="scientific">Phanerochaete carnosa (strain HHB-10118-sp)</name>
    <name type="common">White-rot fungus</name>
    <name type="synonym">Peniophora carnosa</name>
    <dbReference type="NCBI Taxonomy" id="650164"/>
    <lineage>
        <taxon>Eukaryota</taxon>
        <taxon>Fungi</taxon>
        <taxon>Dikarya</taxon>
        <taxon>Basidiomycota</taxon>
        <taxon>Agaricomycotina</taxon>
        <taxon>Agaricomycetes</taxon>
        <taxon>Polyporales</taxon>
        <taxon>Phanerochaetaceae</taxon>
        <taxon>Phanerochaete</taxon>
    </lineage>
</organism>
<dbReference type="HOGENOM" id="CLU_3069434_0_0_1"/>
<protein>
    <submittedName>
        <fullName evidence="1">Uncharacterized protein</fullName>
    </submittedName>
</protein>
<proteinExistence type="predicted"/>
<reference evidence="1 2" key="1">
    <citation type="journal article" date="2012" name="BMC Genomics">
        <title>Comparative genomics of the white-rot fungi, Phanerochaete carnosa and P. chrysosporium, to elucidate the genetic basis of the distinct wood types they colonize.</title>
        <authorList>
            <person name="Suzuki H."/>
            <person name="MacDonald J."/>
            <person name="Syed K."/>
            <person name="Salamov A."/>
            <person name="Hori C."/>
            <person name="Aerts A."/>
            <person name="Henrissat B."/>
            <person name="Wiebenga A."/>
            <person name="vanKuyk P.A."/>
            <person name="Barry K."/>
            <person name="Lindquist E."/>
            <person name="LaButti K."/>
            <person name="Lapidus A."/>
            <person name="Lucas S."/>
            <person name="Coutinho P."/>
            <person name="Gong Y."/>
            <person name="Samejima M."/>
            <person name="Mahadevan R."/>
            <person name="Abou-Zaid M."/>
            <person name="de Vries R.P."/>
            <person name="Igarashi K."/>
            <person name="Yadav J.S."/>
            <person name="Grigoriev I.V."/>
            <person name="Master E.R."/>
        </authorList>
    </citation>
    <scope>NUCLEOTIDE SEQUENCE [LARGE SCALE GENOMIC DNA]</scope>
    <source>
        <strain evidence="1 2">HHB-10118-sp</strain>
    </source>
</reference>
<evidence type="ECO:0000313" key="1">
    <source>
        <dbReference type="EMBL" id="EKM58561.1"/>
    </source>
</evidence>
<evidence type="ECO:0000313" key="2">
    <source>
        <dbReference type="Proteomes" id="UP000008370"/>
    </source>
</evidence>
<dbReference type="RefSeq" id="XP_007393870.1">
    <property type="nucleotide sequence ID" value="XM_007393808.1"/>
</dbReference>
<dbReference type="GeneID" id="18915639"/>
<dbReference type="AlphaFoldDB" id="K5V734"/>
<dbReference type="Proteomes" id="UP000008370">
    <property type="component" value="Unassembled WGS sequence"/>
</dbReference>